<sequence length="288" mass="32413">MTSDVLQDNSALHEYTKIVQAKEIQELLNAQADGTAVAIPEGVRIADLEQYLENRRRYRGNMATNLIDEFVEFVTATTEQYTPVKHLDNVPCFVNAKKMTGEVFFNLGDIHEPGHGDHTANLTMDKTESFKELLKINGAKQDQRTLAEWMEDWRDHIEALAEDGNTILPIGPAVAAVRKITIGASSETTSETQTFSNRQSAMAEVEAKNRDQMPAFLRFTCEPYQGLQERTFTLRLSLITGETPRIGLRIVRLETAEEEMAQELEEKLRTGFEDTPVKTFVGSFNPGK</sequence>
<dbReference type="InterPro" id="IPR019276">
    <property type="entry name" value="DUF2303"/>
</dbReference>
<gene>
    <name evidence="1" type="ORF">KQ249_14085</name>
</gene>
<protein>
    <submittedName>
        <fullName evidence="1">YfdQ family protein</fullName>
    </submittedName>
</protein>
<keyword evidence="2" id="KW-1185">Reference proteome</keyword>
<dbReference type="Pfam" id="PF10065">
    <property type="entry name" value="DUF2303"/>
    <property type="match status" value="1"/>
</dbReference>
<dbReference type="EMBL" id="CP076686">
    <property type="protein sequence ID" value="QWV11812.1"/>
    <property type="molecule type" value="Genomic_DNA"/>
</dbReference>
<dbReference type="GeneID" id="78560584"/>
<dbReference type="RefSeq" id="WP_014577346.1">
    <property type="nucleotide sequence ID" value="NZ_CP076686.1"/>
</dbReference>
<reference evidence="1 2" key="1">
    <citation type="submission" date="2021-06" db="EMBL/GenBank/DDBJ databases">
        <title>Microbial metabolic specificity influences pelagic lipid remineralization.</title>
        <authorList>
            <person name="Behrendt L."/>
            <person name="Hunter J.E."/>
            <person name="Alcolombri U."/>
            <person name="Smriga S."/>
            <person name="Mincer T."/>
            <person name="Lowenstein D.P."/>
            <person name="Peaudecerf F.J."/>
            <person name="Fernandez V.I."/>
            <person name="Fredricks H."/>
            <person name="Almblad H."/>
            <person name="Harrison J.J."/>
            <person name="Stocker R."/>
            <person name="Van Mooy B.A.S."/>
        </authorList>
    </citation>
    <scope>NUCLEOTIDE SEQUENCE [LARGE SCALE GENOMIC DNA]</scope>
    <source>
        <strain evidence="1 2">HP15-B</strain>
    </source>
</reference>
<dbReference type="Proteomes" id="UP000683442">
    <property type="component" value="Chromosome"/>
</dbReference>
<evidence type="ECO:0000313" key="2">
    <source>
        <dbReference type="Proteomes" id="UP000683442"/>
    </source>
</evidence>
<proteinExistence type="predicted"/>
<evidence type="ECO:0000313" key="1">
    <source>
        <dbReference type="EMBL" id="QWV11812.1"/>
    </source>
</evidence>
<accession>A0ABX8IDC1</accession>
<name>A0ABX8IDC1_9GAMM</name>
<organism evidence="1 2">
    <name type="scientific">Marinobacter adhaerens</name>
    <dbReference type="NCBI Taxonomy" id="1033846"/>
    <lineage>
        <taxon>Bacteria</taxon>
        <taxon>Pseudomonadati</taxon>
        <taxon>Pseudomonadota</taxon>
        <taxon>Gammaproteobacteria</taxon>
        <taxon>Pseudomonadales</taxon>
        <taxon>Marinobacteraceae</taxon>
        <taxon>Marinobacter</taxon>
    </lineage>
</organism>